<evidence type="ECO:0008006" key="4">
    <source>
        <dbReference type="Google" id="ProtNLM"/>
    </source>
</evidence>
<feature type="signal peptide" evidence="1">
    <location>
        <begin position="1"/>
        <end position="24"/>
    </location>
</feature>
<gene>
    <name evidence="2" type="ORF">OBRU01_25678</name>
</gene>
<keyword evidence="1" id="KW-0732">Signal</keyword>
<accession>A0A0L7K533</accession>
<feature type="chain" id="PRO_5005572166" description="Protein sleepless" evidence="1">
    <location>
        <begin position="25"/>
        <end position="192"/>
    </location>
</feature>
<reference evidence="2 3" key="1">
    <citation type="journal article" date="2015" name="Genome Biol. Evol.">
        <title>The genome of winter moth (Operophtera brumata) provides a genomic perspective on sexual dimorphism and phenology.</title>
        <authorList>
            <person name="Derks M.F."/>
            <person name="Smit S."/>
            <person name="Salis L."/>
            <person name="Schijlen E."/>
            <person name="Bossers A."/>
            <person name="Mateman C."/>
            <person name="Pijl A.S."/>
            <person name="de Ridder D."/>
            <person name="Groenen M.A."/>
            <person name="Visser M.E."/>
            <person name="Megens H.J."/>
        </authorList>
    </citation>
    <scope>NUCLEOTIDE SEQUENCE [LARGE SCALE GENOMIC DNA]</scope>
    <source>
        <strain evidence="2">WM2013NL</strain>
        <tissue evidence="2">Head and thorax</tissue>
    </source>
</reference>
<evidence type="ECO:0000313" key="2">
    <source>
        <dbReference type="EMBL" id="KOB57776.1"/>
    </source>
</evidence>
<dbReference type="Proteomes" id="UP000037510">
    <property type="component" value="Unassembled WGS sequence"/>
</dbReference>
<evidence type="ECO:0000256" key="1">
    <source>
        <dbReference type="SAM" id="SignalP"/>
    </source>
</evidence>
<dbReference type="EMBL" id="JTDY01010993">
    <property type="protein sequence ID" value="KOB57776.1"/>
    <property type="molecule type" value="Genomic_DNA"/>
</dbReference>
<dbReference type="CDD" id="cd23590">
    <property type="entry name" value="TFP_LU_ECD_Bou"/>
    <property type="match status" value="1"/>
</dbReference>
<feature type="non-terminal residue" evidence="2">
    <location>
        <position position="192"/>
    </location>
</feature>
<name>A0A0L7K533_OPEBR</name>
<dbReference type="AlphaFoldDB" id="A0A0L7K533"/>
<dbReference type="STRING" id="104452.A0A0L7K533"/>
<evidence type="ECO:0000313" key="3">
    <source>
        <dbReference type="Proteomes" id="UP000037510"/>
    </source>
</evidence>
<comment type="caution">
    <text evidence="2">The sequence shown here is derived from an EMBL/GenBank/DDBJ whole genome shotgun (WGS) entry which is preliminary data.</text>
</comment>
<protein>
    <recommendedName>
        <fullName evidence="4">Protein sleepless</fullName>
    </recommendedName>
</protein>
<keyword evidence="3" id="KW-1185">Reference proteome</keyword>
<proteinExistence type="predicted"/>
<organism evidence="2 3">
    <name type="scientific">Operophtera brumata</name>
    <name type="common">Winter moth</name>
    <name type="synonym">Phalaena brumata</name>
    <dbReference type="NCBI Taxonomy" id="104452"/>
    <lineage>
        <taxon>Eukaryota</taxon>
        <taxon>Metazoa</taxon>
        <taxon>Ecdysozoa</taxon>
        <taxon>Arthropoda</taxon>
        <taxon>Hexapoda</taxon>
        <taxon>Insecta</taxon>
        <taxon>Pterygota</taxon>
        <taxon>Neoptera</taxon>
        <taxon>Endopterygota</taxon>
        <taxon>Lepidoptera</taxon>
        <taxon>Glossata</taxon>
        <taxon>Ditrysia</taxon>
        <taxon>Geometroidea</taxon>
        <taxon>Geometridae</taxon>
        <taxon>Larentiinae</taxon>
        <taxon>Operophtera</taxon>
    </lineage>
</organism>
<sequence length="192" mass="21133">MASSTEKFLLLICALFTVLKTVNSIHCYQCSGTDSINSFECNEFLESDVTLQAIDCGTLHDAQYCIKHVGRNEDLGNFCNYVQQPGDKLDYRTCIYTCDSDGCNSASAFRISAVVLALGVANLCYTSINPEQPSSAISWPPAQASWTPYLSLGREVEVMNAHPKIQQALFWEDIYAKHYRSPVAPAVTVPSA</sequence>